<evidence type="ECO:0000256" key="1">
    <source>
        <dbReference type="SAM" id="SignalP"/>
    </source>
</evidence>
<organism evidence="2 3">
    <name type="scientific">Streptomyces colonosanans</name>
    <dbReference type="NCBI Taxonomy" id="1428652"/>
    <lineage>
        <taxon>Bacteria</taxon>
        <taxon>Bacillati</taxon>
        <taxon>Actinomycetota</taxon>
        <taxon>Actinomycetes</taxon>
        <taxon>Kitasatosporales</taxon>
        <taxon>Streptomycetaceae</taxon>
        <taxon>Streptomyces</taxon>
    </lineage>
</organism>
<proteinExistence type="predicted"/>
<keyword evidence="3" id="KW-1185">Reference proteome</keyword>
<gene>
    <name evidence="2" type="ORF">BIV24_29120</name>
</gene>
<dbReference type="OrthoDB" id="4221737at2"/>
<dbReference type="AlphaFoldDB" id="A0A1S2NUI7"/>
<accession>A0A1S2NUI7</accession>
<reference evidence="2 3" key="1">
    <citation type="submission" date="2016-10" db="EMBL/GenBank/DDBJ databases">
        <title>Genome sequence of Streptomyces sp. MUSC 93.</title>
        <authorList>
            <person name="Lee L.-H."/>
            <person name="Ser H.-L."/>
            <person name="Law J.W.-F."/>
        </authorList>
    </citation>
    <scope>NUCLEOTIDE SEQUENCE [LARGE SCALE GENOMIC DNA]</scope>
    <source>
        <strain evidence="2 3">MUSC 93</strain>
    </source>
</reference>
<evidence type="ECO:0000313" key="3">
    <source>
        <dbReference type="Proteomes" id="UP000179935"/>
    </source>
</evidence>
<dbReference type="Proteomes" id="UP000179935">
    <property type="component" value="Unassembled WGS sequence"/>
</dbReference>
<keyword evidence="1" id="KW-0732">Signal</keyword>
<evidence type="ECO:0000313" key="2">
    <source>
        <dbReference type="EMBL" id="OIJ85228.1"/>
    </source>
</evidence>
<comment type="caution">
    <text evidence="2">The sequence shown here is derived from an EMBL/GenBank/DDBJ whole genome shotgun (WGS) entry which is preliminary data.</text>
</comment>
<dbReference type="EMBL" id="MLYP01000096">
    <property type="protein sequence ID" value="OIJ85228.1"/>
    <property type="molecule type" value="Genomic_DNA"/>
</dbReference>
<dbReference type="STRING" id="1428652.BIV24_29120"/>
<protein>
    <recommendedName>
        <fullName evidence="4">YkuD domain-containing protein</fullName>
    </recommendedName>
</protein>
<feature type="chain" id="PRO_5039649728" description="YkuD domain-containing protein" evidence="1">
    <location>
        <begin position="24"/>
        <end position="209"/>
    </location>
</feature>
<sequence length="209" mass="22555">MSTGKSRLLMCAAAAALSGGLMAASTAQAQPTALPAVEQSSGHTTAQAASGNYTYLEFKKGSNPQNSRLYFVYVQGANPDHPHIHTLGSWRAGSGNGSKNTCASNVGWLPNGNYAIKKYYPHHNGGPHGVNGIAWYIGDHRCHSGHWRTDLFIHSEMLPSGKAGNSEPYRWDGNSDYKSNGCIKLKPSDIRALRNLQASYPNPHKLVVH</sequence>
<evidence type="ECO:0008006" key="4">
    <source>
        <dbReference type="Google" id="ProtNLM"/>
    </source>
</evidence>
<dbReference type="RefSeq" id="WP_071369458.1">
    <property type="nucleotide sequence ID" value="NZ_MLYP01000096.1"/>
</dbReference>
<name>A0A1S2NUI7_9ACTN</name>
<feature type="signal peptide" evidence="1">
    <location>
        <begin position="1"/>
        <end position="23"/>
    </location>
</feature>